<evidence type="ECO:0000313" key="10">
    <source>
        <dbReference type="EMBL" id="EDP31494.1"/>
    </source>
</evidence>
<evidence type="ECO:0000256" key="9">
    <source>
        <dbReference type="SAM" id="Phobius"/>
    </source>
</evidence>
<keyword evidence="2 9" id="KW-0812">Transmembrane</keyword>
<evidence type="ECO:0000256" key="1">
    <source>
        <dbReference type="ARBA" id="ARBA00004194"/>
    </source>
</evidence>
<dbReference type="InterPro" id="IPR019352">
    <property type="entry name" value="SPRING1"/>
</dbReference>
<sequence length="295" mass="34068">MEKKHGLHNWNEFVWIVDRQEWTTCGWNAQEGCKVYMRMAHDGSRLIIRSFRATHVLAFLFVFSLLYFVVESGLLAWIVQNALSISGVSPDLHFSPPCKYNFLNVDFRKAATLALQDIEEQMLDKYKLTAHRHIQWLADSTGRNTNAVNDSFVNSEGRACRNTIQGRTSVTDDRGYTCERAFLMSNGCCEVGTQSLRFSCVWCDLYTGCCSHYEQCVSCCLKPEQKNILLKMIESTSGHRLRQILSATDQFELCMLKCRTSSNVRAHESVHSENKYKSEKMKYCYKQEPNRPFSR</sequence>
<dbReference type="AlphaFoldDB" id="A8Q2S2"/>
<evidence type="ECO:0000256" key="6">
    <source>
        <dbReference type="ARBA" id="ARBA00023180"/>
    </source>
</evidence>
<evidence type="ECO:0000256" key="3">
    <source>
        <dbReference type="ARBA" id="ARBA00022989"/>
    </source>
</evidence>
<comment type="similarity">
    <text evidence="7">Belongs to the SPRING family.</text>
</comment>
<evidence type="ECO:0000256" key="5">
    <source>
        <dbReference type="ARBA" id="ARBA00023136"/>
    </source>
</evidence>
<evidence type="ECO:0000256" key="8">
    <source>
        <dbReference type="ARBA" id="ARBA00023485"/>
    </source>
</evidence>
<dbReference type="Pfam" id="PF10218">
    <property type="entry name" value="SPRING1"/>
    <property type="match status" value="1"/>
</dbReference>
<proteinExistence type="inferred from homology"/>
<accession>A8Q2S2</accession>
<dbReference type="PANTHER" id="PTHR13481">
    <property type="entry name" value="SREBP REGULATING GENE PROTEIN"/>
    <property type="match status" value="1"/>
</dbReference>
<evidence type="ECO:0000256" key="4">
    <source>
        <dbReference type="ARBA" id="ARBA00023034"/>
    </source>
</evidence>
<protein>
    <recommendedName>
        <fullName evidence="8">SREBP regulating gene protein</fullName>
    </recommendedName>
</protein>
<evidence type="ECO:0000256" key="7">
    <source>
        <dbReference type="ARBA" id="ARBA00023461"/>
    </source>
</evidence>
<keyword evidence="5 9" id="KW-0472">Membrane</keyword>
<dbReference type="GO" id="GO:2000640">
    <property type="term" value="P:positive regulation of SREBP signaling pathway"/>
    <property type="evidence" value="ECO:0007669"/>
    <property type="project" value="InterPro"/>
</dbReference>
<dbReference type="PANTHER" id="PTHR13481:SF0">
    <property type="entry name" value="SREBP REGULATING GENE PROTEIN"/>
    <property type="match status" value="1"/>
</dbReference>
<name>A8Q2S2_BRUMA</name>
<comment type="subcellular location">
    <subcellularLocation>
        <location evidence="1">Golgi apparatus membrane</location>
        <topology evidence="1">Single-pass membrane protein</topology>
    </subcellularLocation>
</comment>
<organism evidence="10">
    <name type="scientific">Brugia malayi</name>
    <name type="common">Filarial nematode worm</name>
    <dbReference type="NCBI Taxonomy" id="6279"/>
    <lineage>
        <taxon>Eukaryota</taxon>
        <taxon>Metazoa</taxon>
        <taxon>Ecdysozoa</taxon>
        <taxon>Nematoda</taxon>
        <taxon>Chromadorea</taxon>
        <taxon>Rhabditida</taxon>
        <taxon>Spirurina</taxon>
        <taxon>Spiruromorpha</taxon>
        <taxon>Filarioidea</taxon>
        <taxon>Onchocercidae</taxon>
        <taxon>Brugia</taxon>
    </lineage>
</organism>
<reference evidence="10" key="1">
    <citation type="journal article" date="2007" name="Science">
        <title>Draft genome of the filarial nematode parasite Brugia malayi.</title>
        <authorList>
            <person name="Ghedin E."/>
            <person name="Wang S."/>
            <person name="Spiro D."/>
            <person name="Caler E."/>
            <person name="Zhao Q."/>
            <person name="Crabtree J."/>
            <person name="Allen J.E."/>
            <person name="Delcher A.L."/>
            <person name="Guiliano D.B."/>
            <person name="Miranda-Saavedra D."/>
            <person name="Angiuoli S.V."/>
            <person name="Creasy T."/>
            <person name="Amedeo P."/>
            <person name="Haas B."/>
            <person name="El-Sayed N.M."/>
            <person name="Wortman J.R."/>
            <person name="Feldblyum T."/>
            <person name="Tallon L."/>
            <person name="Schatz M."/>
            <person name="Shumway M."/>
            <person name="Koo H."/>
            <person name="Salzberg S.L."/>
            <person name="Schobel S."/>
            <person name="Pertea M."/>
            <person name="Pop M."/>
            <person name="White O."/>
            <person name="Barton G.J."/>
            <person name="Carlow C.K."/>
            <person name="Crawford M.J."/>
            <person name="Daub J."/>
            <person name="Dimmic M.W."/>
            <person name="Estes C.F."/>
            <person name="Foster J.M."/>
            <person name="Ganatra M."/>
            <person name="Gregory W.F."/>
            <person name="Johnson N.M."/>
            <person name="Jin J."/>
            <person name="Komuniecki R."/>
            <person name="Korf I."/>
            <person name="Kumar S."/>
            <person name="Laney S."/>
            <person name="Li B.W."/>
            <person name="Li W."/>
            <person name="Lindblom T.H."/>
            <person name="Lustigman S."/>
            <person name="Ma D."/>
            <person name="Maina C.V."/>
            <person name="Martin D.M."/>
            <person name="McCarter J.P."/>
            <person name="McReynolds L."/>
            <person name="Mitreva M."/>
            <person name="Nutman T.B."/>
            <person name="Parkinson J."/>
            <person name="Peregrin-Alvarez J.M."/>
            <person name="Poole C."/>
            <person name="Ren Q."/>
            <person name="Saunders L."/>
            <person name="Sluder A.E."/>
            <person name="Smith K."/>
            <person name="Stanke M."/>
            <person name="Unnasch T.R."/>
            <person name="Ware J."/>
            <person name="Wei A.D."/>
            <person name="Weil G."/>
            <person name="Williams D.J."/>
            <person name="Zhang Y."/>
            <person name="Williams S.A."/>
            <person name="Fraser-Liggett C."/>
            <person name="Slatko B."/>
            <person name="Blaxter M.L."/>
            <person name="Scott A.L."/>
        </authorList>
    </citation>
    <scope>NUCLEOTIDE SEQUENCE [LARGE SCALE GENOMIC DNA]</scope>
</reference>
<keyword evidence="4" id="KW-0333">Golgi apparatus</keyword>
<gene>
    <name evidence="10" type="ORF">Bm1_41575</name>
</gene>
<keyword evidence="6" id="KW-0325">Glycoprotein</keyword>
<dbReference type="GO" id="GO:0000139">
    <property type="term" value="C:Golgi membrane"/>
    <property type="evidence" value="ECO:0007669"/>
    <property type="project" value="UniProtKB-SubCell"/>
</dbReference>
<keyword evidence="3 9" id="KW-1133">Transmembrane helix</keyword>
<evidence type="ECO:0000256" key="2">
    <source>
        <dbReference type="ARBA" id="ARBA00022692"/>
    </source>
</evidence>
<dbReference type="EMBL" id="DS239412">
    <property type="protein sequence ID" value="EDP31494.1"/>
    <property type="molecule type" value="Genomic_DNA"/>
</dbReference>
<feature type="transmembrane region" description="Helical" evidence="9">
    <location>
        <begin position="56"/>
        <end position="79"/>
    </location>
</feature>